<dbReference type="GO" id="GO:0009451">
    <property type="term" value="P:RNA modification"/>
    <property type="evidence" value="ECO:0007669"/>
    <property type="project" value="InterPro"/>
</dbReference>
<evidence type="ECO:0000313" key="1">
    <source>
        <dbReference type="EMBL" id="KAG2375490.1"/>
    </source>
</evidence>
<protein>
    <submittedName>
        <fullName evidence="1">Pentatricopeptide repeat-containing protein</fullName>
    </submittedName>
</protein>
<accession>A0A8T0JIR2</accession>
<dbReference type="Proteomes" id="UP000743370">
    <property type="component" value="Unassembled WGS sequence"/>
</dbReference>
<dbReference type="Gene3D" id="1.25.40.10">
    <property type="entry name" value="Tetratricopeptide repeat domain"/>
    <property type="match status" value="1"/>
</dbReference>
<gene>
    <name evidence="1" type="ORF">HKW66_Vig0163560</name>
</gene>
<dbReference type="InterPro" id="IPR046960">
    <property type="entry name" value="PPR_At4g14850-like_plant"/>
</dbReference>
<sequence length="237" mass="26118">MAMSIGVSMSTSICSTRMIGIEKGVLESCKTLRHVKQVHAQILRSKVDHSNSLLLELLLCCCTLPSSSSSSPSALHYALSLFTQIPNPHTRFSNQLFRRFSRGPTPEGTLLLYRLVRRNGTLLDRFSFPPLLKAVSKLSALNLGLEVHGLVSKLYEEMKISGMELDSIILCTVLSACGHARNLSYGKAIHEFIKDNGFRVDSHLQTALVNIIGIHAWLPSGGYHSSRHHQLQNGTVA</sequence>
<evidence type="ECO:0000313" key="2">
    <source>
        <dbReference type="Proteomes" id="UP000743370"/>
    </source>
</evidence>
<dbReference type="PANTHER" id="PTHR47926">
    <property type="entry name" value="PENTATRICOPEPTIDE REPEAT-CONTAINING PROTEIN"/>
    <property type="match status" value="1"/>
</dbReference>
<dbReference type="EMBL" id="JABFOF010000010">
    <property type="protein sequence ID" value="KAG2375490.1"/>
    <property type="molecule type" value="Genomic_DNA"/>
</dbReference>
<dbReference type="InterPro" id="IPR011990">
    <property type="entry name" value="TPR-like_helical_dom_sf"/>
</dbReference>
<name>A0A8T0JIR2_PHAAN</name>
<proteinExistence type="predicted"/>
<dbReference type="GO" id="GO:0003723">
    <property type="term" value="F:RNA binding"/>
    <property type="evidence" value="ECO:0007669"/>
    <property type="project" value="InterPro"/>
</dbReference>
<comment type="caution">
    <text evidence="1">The sequence shown here is derived from an EMBL/GenBank/DDBJ whole genome shotgun (WGS) entry which is preliminary data.</text>
</comment>
<dbReference type="AlphaFoldDB" id="A0A8T0JIR2"/>
<dbReference type="PANTHER" id="PTHR47926:SF395">
    <property type="entry name" value="TETRATRICOPEPTIDE-LIKE HELICAL DOMAIN, DYW DOMAIN PROTEIN-RELATED"/>
    <property type="match status" value="1"/>
</dbReference>
<reference evidence="1 2" key="1">
    <citation type="submission" date="2020-05" db="EMBL/GenBank/DDBJ databases">
        <title>Vigna angularis (adzuki bean) Var. LongXiaoDou No. 4 denovo assembly.</title>
        <authorList>
            <person name="Xiang H."/>
        </authorList>
    </citation>
    <scope>NUCLEOTIDE SEQUENCE [LARGE SCALE GENOMIC DNA]</scope>
    <source>
        <tissue evidence="1">Leaf</tissue>
    </source>
</reference>
<organism evidence="1 2">
    <name type="scientific">Phaseolus angularis</name>
    <name type="common">Azuki bean</name>
    <name type="synonym">Vigna angularis</name>
    <dbReference type="NCBI Taxonomy" id="3914"/>
    <lineage>
        <taxon>Eukaryota</taxon>
        <taxon>Viridiplantae</taxon>
        <taxon>Streptophyta</taxon>
        <taxon>Embryophyta</taxon>
        <taxon>Tracheophyta</taxon>
        <taxon>Spermatophyta</taxon>
        <taxon>Magnoliopsida</taxon>
        <taxon>eudicotyledons</taxon>
        <taxon>Gunneridae</taxon>
        <taxon>Pentapetalae</taxon>
        <taxon>rosids</taxon>
        <taxon>fabids</taxon>
        <taxon>Fabales</taxon>
        <taxon>Fabaceae</taxon>
        <taxon>Papilionoideae</taxon>
        <taxon>50 kb inversion clade</taxon>
        <taxon>NPAAA clade</taxon>
        <taxon>indigoferoid/millettioid clade</taxon>
        <taxon>Phaseoleae</taxon>
        <taxon>Vigna</taxon>
    </lineage>
</organism>